<protein>
    <submittedName>
        <fullName evidence="1">Uncharacterized protein</fullName>
    </submittedName>
</protein>
<dbReference type="RefSeq" id="WP_012859015.1">
    <property type="nucleotide sequence ID" value="NC_013515.1"/>
</dbReference>
<dbReference type="KEGG" id="smf:Smon_1001"/>
<dbReference type="EMBL" id="CP001779">
    <property type="protein sequence ID" value="ACZ01466.1"/>
    <property type="molecule type" value="Genomic_DNA"/>
</dbReference>
<gene>
    <name evidence="1" type="ordered locus">Smon_1001</name>
</gene>
<dbReference type="HOGENOM" id="CLU_1011630_0_0_0"/>
<dbReference type="GeneID" id="29673462"/>
<dbReference type="OrthoDB" id="95274at2"/>
<sequence>MKRYIFIFLLIWSCSSISDKVTIDSKDYSLITKEVEHNYLYSELEKTDFYYDREFFKLLGSMQYEFDDIVVTNFAETLPNLIIKRLKISNEKIIEMYKLKNINPLVYNYLSLFEMKREDYHNAYNNAWISKSASPTYLADEIFMYISILTNEKEKVEEILVDMEKNFKDYPLNKYNRIFYNHLYNTGMIKEEDFGLARIEIRKINKKFYPELQGYKVNYLMMIDLLQAQYYFVKKDNEALIKMKEEINKTDIRYKLDLRKINEFIDERIEYLKRF</sequence>
<name>D1AYU0_STRM9</name>
<evidence type="ECO:0000313" key="1">
    <source>
        <dbReference type="EMBL" id="ACZ01466.1"/>
    </source>
</evidence>
<evidence type="ECO:0000313" key="2">
    <source>
        <dbReference type="Proteomes" id="UP000002072"/>
    </source>
</evidence>
<dbReference type="AlphaFoldDB" id="D1AYU0"/>
<reference evidence="1 2" key="1">
    <citation type="journal article" date="2009" name="Stand. Genomic Sci.">
        <title>Complete genome sequence of Streptobacillus moniliformis type strain (9901T).</title>
        <authorList>
            <person name="Nolan M."/>
            <person name="Gronow S."/>
            <person name="Lapidus A."/>
            <person name="Ivanova N."/>
            <person name="Copeland A."/>
            <person name="Lucas S."/>
            <person name="Del Rio T.G."/>
            <person name="Chen F."/>
            <person name="Tice H."/>
            <person name="Pitluck S."/>
            <person name="Cheng J.F."/>
            <person name="Sims D."/>
            <person name="Meincke L."/>
            <person name="Bruce D."/>
            <person name="Goodwin L."/>
            <person name="Brettin T."/>
            <person name="Han C."/>
            <person name="Detter J.C."/>
            <person name="Ovchinikova G."/>
            <person name="Pati A."/>
            <person name="Mavromatis K."/>
            <person name="Mikhailova N."/>
            <person name="Chen A."/>
            <person name="Palaniappan K."/>
            <person name="Land M."/>
            <person name="Hauser L."/>
            <person name="Chang Y.J."/>
            <person name="Jeffries C.D."/>
            <person name="Rohde M."/>
            <person name="Sproer C."/>
            <person name="Goker M."/>
            <person name="Bristow J."/>
            <person name="Eisen J.A."/>
            <person name="Markowitz V."/>
            <person name="Hugenholtz P."/>
            <person name="Kyrpides N.C."/>
            <person name="Klenk H.P."/>
            <person name="Chain P."/>
        </authorList>
    </citation>
    <scope>NUCLEOTIDE SEQUENCE [LARGE SCALE GENOMIC DNA]</scope>
    <source>
        <strain evidence="2">ATCC 14647 / DSM 12112 / NCTC 10651 / 9901</strain>
    </source>
</reference>
<keyword evidence="2" id="KW-1185">Reference proteome</keyword>
<accession>D1AYU0</accession>
<organism evidence="1 2">
    <name type="scientific">Streptobacillus moniliformis (strain ATCC 14647 / DSM 12112 / NCTC 10651 / 9901)</name>
    <dbReference type="NCBI Taxonomy" id="519441"/>
    <lineage>
        <taxon>Bacteria</taxon>
        <taxon>Fusobacteriati</taxon>
        <taxon>Fusobacteriota</taxon>
        <taxon>Fusobacteriia</taxon>
        <taxon>Fusobacteriales</taxon>
        <taxon>Leptotrichiaceae</taxon>
        <taxon>Streptobacillus</taxon>
    </lineage>
</organism>
<proteinExistence type="predicted"/>
<dbReference type="Proteomes" id="UP000002072">
    <property type="component" value="Chromosome"/>
</dbReference>
<dbReference type="STRING" id="519441.Smon_1001"/>